<comment type="caution">
    <text evidence="2">The sequence shown here is derived from an EMBL/GenBank/DDBJ whole genome shotgun (WGS) entry which is preliminary data.</text>
</comment>
<dbReference type="EMBL" id="JAXQNO010000024">
    <property type="protein sequence ID" value="KAK4762788.1"/>
    <property type="molecule type" value="Genomic_DNA"/>
</dbReference>
<protein>
    <submittedName>
        <fullName evidence="2">Uncharacterized protein</fullName>
    </submittedName>
</protein>
<dbReference type="Proteomes" id="UP001346149">
    <property type="component" value="Unassembled WGS sequence"/>
</dbReference>
<dbReference type="PANTHER" id="PTHR34197:SF3">
    <property type="entry name" value="DUF740 FAMILY PROTEIN"/>
    <property type="match status" value="1"/>
</dbReference>
<name>A0AAN7KE36_TRANT</name>
<accession>A0AAN7KE36</accession>
<evidence type="ECO:0000256" key="1">
    <source>
        <dbReference type="SAM" id="MobiDB-lite"/>
    </source>
</evidence>
<dbReference type="PANTHER" id="PTHR34197">
    <property type="entry name" value="OS04G0591300 PROTEIN"/>
    <property type="match status" value="1"/>
</dbReference>
<keyword evidence="3" id="KW-1185">Reference proteome</keyword>
<feature type="region of interest" description="Disordered" evidence="1">
    <location>
        <begin position="113"/>
        <end position="140"/>
    </location>
</feature>
<evidence type="ECO:0000313" key="3">
    <source>
        <dbReference type="Proteomes" id="UP001346149"/>
    </source>
</evidence>
<reference evidence="2 3" key="1">
    <citation type="journal article" date="2023" name="Hortic Res">
        <title>Pangenome of water caltrop reveals structural variations and asymmetric subgenome divergence after allopolyploidization.</title>
        <authorList>
            <person name="Zhang X."/>
            <person name="Chen Y."/>
            <person name="Wang L."/>
            <person name="Yuan Y."/>
            <person name="Fang M."/>
            <person name="Shi L."/>
            <person name="Lu R."/>
            <person name="Comes H.P."/>
            <person name="Ma Y."/>
            <person name="Chen Y."/>
            <person name="Huang G."/>
            <person name="Zhou Y."/>
            <person name="Zheng Z."/>
            <person name="Qiu Y."/>
        </authorList>
    </citation>
    <scope>NUCLEOTIDE SEQUENCE [LARGE SCALE GENOMIC DNA]</scope>
    <source>
        <strain evidence="2">F231</strain>
    </source>
</reference>
<gene>
    <name evidence="2" type="ORF">SAY86_008556</name>
</gene>
<feature type="compositionally biased region" description="Polar residues" evidence="1">
    <location>
        <begin position="122"/>
        <end position="132"/>
    </location>
</feature>
<organism evidence="2 3">
    <name type="scientific">Trapa natans</name>
    <name type="common">Water chestnut</name>
    <dbReference type="NCBI Taxonomy" id="22666"/>
    <lineage>
        <taxon>Eukaryota</taxon>
        <taxon>Viridiplantae</taxon>
        <taxon>Streptophyta</taxon>
        <taxon>Embryophyta</taxon>
        <taxon>Tracheophyta</taxon>
        <taxon>Spermatophyta</taxon>
        <taxon>Magnoliopsida</taxon>
        <taxon>eudicotyledons</taxon>
        <taxon>Gunneridae</taxon>
        <taxon>Pentapetalae</taxon>
        <taxon>rosids</taxon>
        <taxon>malvids</taxon>
        <taxon>Myrtales</taxon>
        <taxon>Lythraceae</taxon>
        <taxon>Trapa</taxon>
    </lineage>
</organism>
<dbReference type="AlphaFoldDB" id="A0AAN7KE36"/>
<proteinExistence type="predicted"/>
<sequence length="423" mass="45705">MRRNRRNAAGFYTTNTLHEDRGPFVDNYGYDADVDADVDGSSGLPCMKHPGASPVGICAFCLKDRLMKLVCSDCGENRLSSCSCSDELSSNRNSCTVDVGSVGRVSFLIENEKGSTGERKSQNNPNSNTASKAQGGAEGGGQSLLDRVVLLKRSGSSCVEIKKSKGIWNIGRLFKKKQKGLLDKNDSKSEIWVADDGRKMGRGAAAVSRSWSLNSFRGFGVFGSKDDGECSFSGARSSISGARASSVSGALLLDLVKKNGFNEAEPRRSAFSEAEWTRSGLSESFPDGHEASAAAAGNIKPNGRVFSLKERDLTDVDDEKGFIDLKFTSSSKDKSCDLLRPDGGGKAAGLLASSKSAFGSTRRMNGSFMGDGAYSSRSCRITVTEWEHKKSSDSRRIFKGWRWAFGQYRPNWISSITKKKDHA</sequence>
<evidence type="ECO:0000313" key="2">
    <source>
        <dbReference type="EMBL" id="KAK4762788.1"/>
    </source>
</evidence>